<dbReference type="EMBL" id="BPLR01006072">
    <property type="protein sequence ID" value="GIY07233.1"/>
    <property type="molecule type" value="Genomic_DNA"/>
</dbReference>
<name>A0AAV4QIL0_CAEEX</name>
<dbReference type="Proteomes" id="UP001054945">
    <property type="component" value="Unassembled WGS sequence"/>
</dbReference>
<organism evidence="1 2">
    <name type="scientific">Caerostris extrusa</name>
    <name type="common">Bark spider</name>
    <name type="synonym">Caerostris bankana</name>
    <dbReference type="NCBI Taxonomy" id="172846"/>
    <lineage>
        <taxon>Eukaryota</taxon>
        <taxon>Metazoa</taxon>
        <taxon>Ecdysozoa</taxon>
        <taxon>Arthropoda</taxon>
        <taxon>Chelicerata</taxon>
        <taxon>Arachnida</taxon>
        <taxon>Araneae</taxon>
        <taxon>Araneomorphae</taxon>
        <taxon>Entelegynae</taxon>
        <taxon>Araneoidea</taxon>
        <taxon>Araneidae</taxon>
        <taxon>Caerostris</taxon>
    </lineage>
</organism>
<dbReference type="AlphaFoldDB" id="A0AAV4QIL0"/>
<evidence type="ECO:0000313" key="2">
    <source>
        <dbReference type="Proteomes" id="UP001054945"/>
    </source>
</evidence>
<gene>
    <name evidence="1" type="ORF">CEXT_407141</name>
</gene>
<proteinExistence type="predicted"/>
<reference evidence="1 2" key="1">
    <citation type="submission" date="2021-06" db="EMBL/GenBank/DDBJ databases">
        <title>Caerostris extrusa draft genome.</title>
        <authorList>
            <person name="Kono N."/>
            <person name="Arakawa K."/>
        </authorList>
    </citation>
    <scope>NUCLEOTIDE SEQUENCE [LARGE SCALE GENOMIC DNA]</scope>
</reference>
<sequence length="148" mass="16849">MLCVRNREIRLVLIWKILYADFSTTQIRKGAIYVNQNSSIVNSAGKKELLSLLPIDMCFDESDPRSAVDETHQECPSSSQRPAHTKVIHHERWNDTANWSSDIRKSLASRETSGRVREWAGKWTEPSANGRCPVTHDVCQEIPVLMIS</sequence>
<protein>
    <submittedName>
        <fullName evidence="1">Uncharacterized protein</fullName>
    </submittedName>
</protein>
<keyword evidence="2" id="KW-1185">Reference proteome</keyword>
<evidence type="ECO:0000313" key="1">
    <source>
        <dbReference type="EMBL" id="GIY07233.1"/>
    </source>
</evidence>
<comment type="caution">
    <text evidence="1">The sequence shown here is derived from an EMBL/GenBank/DDBJ whole genome shotgun (WGS) entry which is preliminary data.</text>
</comment>
<accession>A0AAV4QIL0</accession>